<reference evidence="8 9" key="1">
    <citation type="submission" date="2019-09" db="EMBL/GenBank/DDBJ databases">
        <title>Draft genome sequence of Ginsengibacter sp. BR5-29.</title>
        <authorList>
            <person name="Im W.-T."/>
        </authorList>
    </citation>
    <scope>NUCLEOTIDE SEQUENCE [LARGE SCALE GENOMIC DNA]</scope>
    <source>
        <strain evidence="8 9">BR5-29</strain>
    </source>
</reference>
<evidence type="ECO:0000256" key="1">
    <source>
        <dbReference type="ARBA" id="ARBA00004442"/>
    </source>
</evidence>
<proteinExistence type="predicted"/>
<accession>A0A5J5IGS8</accession>
<dbReference type="PROSITE" id="PS51123">
    <property type="entry name" value="OMPA_2"/>
    <property type="match status" value="1"/>
</dbReference>
<comment type="subcellular location">
    <subcellularLocation>
        <location evidence="1">Cell outer membrane</location>
    </subcellularLocation>
</comment>
<dbReference type="PRINTS" id="PR01021">
    <property type="entry name" value="OMPADOMAIN"/>
</dbReference>
<evidence type="ECO:0000256" key="4">
    <source>
        <dbReference type="PROSITE-ProRule" id="PRU00473"/>
    </source>
</evidence>
<evidence type="ECO:0000256" key="3">
    <source>
        <dbReference type="ARBA" id="ARBA00023237"/>
    </source>
</evidence>
<dbReference type="InterPro" id="IPR006664">
    <property type="entry name" value="OMP_bac"/>
</dbReference>
<sequence length="241" mass="26988">MKIFLAVLFFTASFPTVYSQTTTVLNLPKDAKVEGTVSDMHTKGPKNNELVVFRSQKNSNEYQAISDSTGKFSTRLPAGDKYDIYIMGFKDSSSYNVLDIPALGPNSFYKNPFTVNLEFEPSKTVVLDDVQFDFGKSSLRAESYSTLDDLVDYLRRKPNERIEIGGHTDNVGSDEKNLVLSLERAKSIVSYLIAKGISNDRVVAKGYGAEEPIEDNSTEQGRQKNRRTEVKILDQSQVTQQ</sequence>
<evidence type="ECO:0000256" key="5">
    <source>
        <dbReference type="SAM" id="MobiDB-lite"/>
    </source>
</evidence>
<keyword evidence="2 4" id="KW-0472">Membrane</keyword>
<dbReference type="InterPro" id="IPR050330">
    <property type="entry name" value="Bact_OuterMem_StrucFunc"/>
</dbReference>
<dbReference type="InterPro" id="IPR036737">
    <property type="entry name" value="OmpA-like_sf"/>
</dbReference>
<dbReference type="InterPro" id="IPR006665">
    <property type="entry name" value="OmpA-like"/>
</dbReference>
<dbReference type="Pfam" id="PF00691">
    <property type="entry name" value="OmpA"/>
    <property type="match status" value="1"/>
</dbReference>
<dbReference type="Gene3D" id="3.30.1330.60">
    <property type="entry name" value="OmpA-like domain"/>
    <property type="match status" value="1"/>
</dbReference>
<gene>
    <name evidence="8" type="ORF">FW778_10905</name>
</gene>
<evidence type="ECO:0000256" key="2">
    <source>
        <dbReference type="ARBA" id="ARBA00023136"/>
    </source>
</evidence>
<dbReference type="GO" id="GO:0009279">
    <property type="term" value="C:cell outer membrane"/>
    <property type="evidence" value="ECO:0007669"/>
    <property type="project" value="UniProtKB-SubCell"/>
</dbReference>
<keyword evidence="9" id="KW-1185">Reference proteome</keyword>
<feature type="signal peptide" evidence="6">
    <location>
        <begin position="1"/>
        <end position="19"/>
    </location>
</feature>
<dbReference type="PANTHER" id="PTHR30329">
    <property type="entry name" value="STATOR ELEMENT OF FLAGELLAR MOTOR COMPLEX"/>
    <property type="match status" value="1"/>
</dbReference>
<dbReference type="EMBL" id="VYQF01000002">
    <property type="protein sequence ID" value="KAA9039331.1"/>
    <property type="molecule type" value="Genomic_DNA"/>
</dbReference>
<feature type="chain" id="PRO_5023906757" evidence="6">
    <location>
        <begin position="20"/>
        <end position="241"/>
    </location>
</feature>
<protein>
    <submittedName>
        <fullName evidence="8">OmpA family protein</fullName>
    </submittedName>
</protein>
<name>A0A5J5IGS8_9BACT</name>
<dbReference type="CDD" id="cd07185">
    <property type="entry name" value="OmpA_C-like"/>
    <property type="match status" value="1"/>
</dbReference>
<comment type="caution">
    <text evidence="8">The sequence shown here is derived from an EMBL/GenBank/DDBJ whole genome shotgun (WGS) entry which is preliminary data.</text>
</comment>
<evidence type="ECO:0000259" key="7">
    <source>
        <dbReference type="PROSITE" id="PS51123"/>
    </source>
</evidence>
<evidence type="ECO:0000256" key="6">
    <source>
        <dbReference type="SAM" id="SignalP"/>
    </source>
</evidence>
<feature type="domain" description="OmpA-like" evidence="7">
    <location>
        <begin position="119"/>
        <end position="236"/>
    </location>
</feature>
<dbReference type="Proteomes" id="UP000326903">
    <property type="component" value="Unassembled WGS sequence"/>
</dbReference>
<evidence type="ECO:0000313" key="9">
    <source>
        <dbReference type="Proteomes" id="UP000326903"/>
    </source>
</evidence>
<organism evidence="8 9">
    <name type="scientific">Ginsengibacter hankyongi</name>
    <dbReference type="NCBI Taxonomy" id="2607284"/>
    <lineage>
        <taxon>Bacteria</taxon>
        <taxon>Pseudomonadati</taxon>
        <taxon>Bacteroidota</taxon>
        <taxon>Chitinophagia</taxon>
        <taxon>Chitinophagales</taxon>
        <taxon>Chitinophagaceae</taxon>
        <taxon>Ginsengibacter</taxon>
    </lineage>
</organism>
<dbReference type="RefSeq" id="WP_150414740.1">
    <property type="nucleotide sequence ID" value="NZ_VYQF01000002.1"/>
</dbReference>
<keyword evidence="6" id="KW-0732">Signal</keyword>
<feature type="region of interest" description="Disordered" evidence="5">
    <location>
        <begin position="207"/>
        <end position="241"/>
    </location>
</feature>
<dbReference type="AlphaFoldDB" id="A0A5J5IGS8"/>
<evidence type="ECO:0000313" key="8">
    <source>
        <dbReference type="EMBL" id="KAA9039331.1"/>
    </source>
</evidence>
<dbReference type="SUPFAM" id="SSF103088">
    <property type="entry name" value="OmpA-like"/>
    <property type="match status" value="1"/>
</dbReference>
<dbReference type="PANTHER" id="PTHR30329:SF21">
    <property type="entry name" value="LIPOPROTEIN YIAD-RELATED"/>
    <property type="match status" value="1"/>
</dbReference>
<keyword evidence="3" id="KW-0998">Cell outer membrane</keyword>